<comment type="caution">
    <text evidence="4">The sequence shown here is derived from an EMBL/GenBank/DDBJ whole genome shotgun (WGS) entry which is preliminary data.</text>
</comment>
<dbReference type="Pfam" id="PF03413">
    <property type="entry name" value="PepSY"/>
    <property type="match status" value="1"/>
</dbReference>
<proteinExistence type="predicted"/>
<evidence type="ECO:0000313" key="4">
    <source>
        <dbReference type="EMBL" id="MFD1719416.1"/>
    </source>
</evidence>
<feature type="domain" description="PepSY" evidence="3">
    <location>
        <begin position="158"/>
        <end position="212"/>
    </location>
</feature>
<evidence type="ECO:0000256" key="1">
    <source>
        <dbReference type="SAM" id="MobiDB-lite"/>
    </source>
</evidence>
<dbReference type="EMBL" id="JBHUEE010000009">
    <property type="protein sequence ID" value="MFD1719416.1"/>
    <property type="molecule type" value="Genomic_DNA"/>
</dbReference>
<dbReference type="Proteomes" id="UP001597277">
    <property type="component" value="Unassembled WGS sequence"/>
</dbReference>
<feature type="compositionally biased region" description="Basic and acidic residues" evidence="1">
    <location>
        <begin position="135"/>
        <end position="149"/>
    </location>
</feature>
<protein>
    <submittedName>
        <fullName evidence="4">PepSY domain-containing protein</fullName>
    </submittedName>
</protein>
<sequence length="220" mass="22645">MRTPRRRTTVPSLAAAVALILAACGGESGGGDPPEEATSEQATTEEPADESPTDDGEDQGTDAGTGGADESSPTGDSAGGGGESTDVALDAIATAEDEAGGQAYAIDDPDEDGTWEVDVAVDGRSVEVQVSPGGDEVRRTEQDDLDGEDRRALQEAEITLAEAIERAVAEAGGVLGDAELDEDDGRAFWSVSLDLPDRGDVEYRVDTASGEVSQDRDEDD</sequence>
<keyword evidence="2" id="KW-0732">Signal</keyword>
<feature type="region of interest" description="Disordered" evidence="1">
    <location>
        <begin position="24"/>
        <end position="149"/>
    </location>
</feature>
<evidence type="ECO:0000256" key="2">
    <source>
        <dbReference type="SAM" id="SignalP"/>
    </source>
</evidence>
<keyword evidence="5" id="KW-1185">Reference proteome</keyword>
<feature type="chain" id="PRO_5045576046" evidence="2">
    <location>
        <begin position="24"/>
        <end position="220"/>
    </location>
</feature>
<feature type="compositionally biased region" description="Acidic residues" evidence="1">
    <location>
        <begin position="46"/>
        <end position="60"/>
    </location>
</feature>
<feature type="signal peptide" evidence="2">
    <location>
        <begin position="1"/>
        <end position="23"/>
    </location>
</feature>
<gene>
    <name evidence="4" type="ORF">ACFSE6_16350</name>
</gene>
<evidence type="ECO:0000313" key="5">
    <source>
        <dbReference type="Proteomes" id="UP001597277"/>
    </source>
</evidence>
<dbReference type="Gene3D" id="3.10.450.40">
    <property type="match status" value="1"/>
</dbReference>
<dbReference type="PROSITE" id="PS51257">
    <property type="entry name" value="PROKAR_LIPOPROTEIN"/>
    <property type="match status" value="1"/>
</dbReference>
<organism evidence="4 5">
    <name type="scientific">Georgenia deserti</name>
    <dbReference type="NCBI Taxonomy" id="2093781"/>
    <lineage>
        <taxon>Bacteria</taxon>
        <taxon>Bacillati</taxon>
        <taxon>Actinomycetota</taxon>
        <taxon>Actinomycetes</taxon>
        <taxon>Micrococcales</taxon>
        <taxon>Bogoriellaceae</taxon>
        <taxon>Georgenia</taxon>
    </lineage>
</organism>
<accession>A0ABW4L7P3</accession>
<name>A0ABW4L7P3_9MICO</name>
<reference evidence="5" key="1">
    <citation type="journal article" date="2019" name="Int. J. Syst. Evol. Microbiol.">
        <title>The Global Catalogue of Microorganisms (GCM) 10K type strain sequencing project: providing services to taxonomists for standard genome sequencing and annotation.</title>
        <authorList>
            <consortium name="The Broad Institute Genomics Platform"/>
            <consortium name="The Broad Institute Genome Sequencing Center for Infectious Disease"/>
            <person name="Wu L."/>
            <person name="Ma J."/>
        </authorList>
    </citation>
    <scope>NUCLEOTIDE SEQUENCE [LARGE SCALE GENOMIC DNA]</scope>
    <source>
        <strain evidence="5">JCM 17130</strain>
    </source>
</reference>
<dbReference type="InterPro" id="IPR025711">
    <property type="entry name" value="PepSY"/>
</dbReference>
<evidence type="ECO:0000259" key="3">
    <source>
        <dbReference type="Pfam" id="PF03413"/>
    </source>
</evidence>
<dbReference type="RefSeq" id="WP_388009651.1">
    <property type="nucleotide sequence ID" value="NZ_JBHUEE010000009.1"/>
</dbReference>